<dbReference type="PANTHER" id="PTHR34977">
    <property type="entry name" value="UPF0337 PROTEIN YJBJ"/>
    <property type="match status" value="1"/>
</dbReference>
<reference evidence="4 5" key="1">
    <citation type="submission" date="2018-06" db="EMBL/GenBank/DDBJ databases">
        <authorList>
            <consortium name="Pathogen Informatics"/>
            <person name="Doyle S."/>
        </authorList>
    </citation>
    <scope>NUCLEOTIDE SEQUENCE [LARGE SCALE GENOMIC DNA]</scope>
    <source>
        <strain evidence="4 5">NCTC11997</strain>
    </source>
</reference>
<evidence type="ECO:0000259" key="2">
    <source>
        <dbReference type="Pfam" id="PF05532"/>
    </source>
</evidence>
<dbReference type="PIRSF" id="PIRSF039008">
    <property type="entry name" value="YjbJ"/>
    <property type="match status" value="1"/>
</dbReference>
<proteinExistence type="inferred from homology"/>
<feature type="domain" description="CsbD-like" evidence="2">
    <location>
        <begin position="4"/>
        <end position="55"/>
    </location>
</feature>
<dbReference type="OrthoDB" id="9796058at2"/>
<dbReference type="EMBL" id="CP065725">
    <property type="protein sequence ID" value="QPT41191.1"/>
    <property type="molecule type" value="Genomic_DNA"/>
</dbReference>
<comment type="similarity">
    <text evidence="1">Belongs to the UPF0337 (CsbD) family.</text>
</comment>
<dbReference type="STRING" id="1122619.GCA_000373745_01786"/>
<sequence length="65" mass="7688">MNTDIIKGNWKEIKGKVKQQWGKLTDDDLQQIDGKREELVGKIQAQYGYAREQAEEEVKKWEDSY</sequence>
<gene>
    <name evidence="4" type="primary">yjbJ</name>
    <name evidence="3" type="ORF">I6G29_06605</name>
    <name evidence="4" type="ORF">NCTC11997_01377</name>
</gene>
<evidence type="ECO:0000313" key="3">
    <source>
        <dbReference type="EMBL" id="QPT41191.1"/>
    </source>
</evidence>
<dbReference type="SUPFAM" id="SSF69047">
    <property type="entry name" value="Hypothetical protein YjbJ"/>
    <property type="match status" value="1"/>
</dbReference>
<dbReference type="InterPro" id="IPR050423">
    <property type="entry name" value="UPF0337_stress_rsp"/>
</dbReference>
<keyword evidence="6" id="KW-1185">Reference proteome</keyword>
<dbReference type="Proteomes" id="UP000594903">
    <property type="component" value="Chromosome"/>
</dbReference>
<dbReference type="PANTHER" id="PTHR34977:SF1">
    <property type="entry name" value="UPF0337 PROTEIN YJBJ"/>
    <property type="match status" value="1"/>
</dbReference>
<evidence type="ECO:0000313" key="4">
    <source>
        <dbReference type="EMBL" id="SUA54019.1"/>
    </source>
</evidence>
<evidence type="ECO:0000313" key="5">
    <source>
        <dbReference type="Proteomes" id="UP000254603"/>
    </source>
</evidence>
<organism evidence="4 5">
    <name type="scientific">Oligella ureolytica</name>
    <dbReference type="NCBI Taxonomy" id="90244"/>
    <lineage>
        <taxon>Bacteria</taxon>
        <taxon>Pseudomonadati</taxon>
        <taxon>Pseudomonadota</taxon>
        <taxon>Betaproteobacteria</taxon>
        <taxon>Burkholderiales</taxon>
        <taxon>Alcaligenaceae</taxon>
        <taxon>Oligella</taxon>
    </lineage>
</organism>
<dbReference type="InterPro" id="IPR008462">
    <property type="entry name" value="CsbD"/>
</dbReference>
<dbReference type="Pfam" id="PF05532">
    <property type="entry name" value="CsbD"/>
    <property type="match status" value="1"/>
</dbReference>
<dbReference type="Gene3D" id="1.10.1470.10">
    <property type="entry name" value="YjbJ"/>
    <property type="match status" value="1"/>
</dbReference>
<dbReference type="InterPro" id="IPR026042">
    <property type="entry name" value="YjbJ"/>
</dbReference>
<accession>A0A378XE84</accession>
<dbReference type="RefSeq" id="WP_018574961.1">
    <property type="nucleotide sequence ID" value="NZ_CP065725.1"/>
</dbReference>
<protein>
    <submittedName>
        <fullName evidence="3">CsbD family protein</fullName>
    </submittedName>
    <submittedName>
        <fullName evidence="4">CsbD-like</fullName>
    </submittedName>
</protein>
<dbReference type="AlphaFoldDB" id="A0A378XE84"/>
<evidence type="ECO:0000313" key="6">
    <source>
        <dbReference type="Proteomes" id="UP000594903"/>
    </source>
</evidence>
<evidence type="ECO:0000256" key="1">
    <source>
        <dbReference type="ARBA" id="ARBA00009129"/>
    </source>
</evidence>
<name>A0A378XE84_9BURK</name>
<dbReference type="Proteomes" id="UP000254603">
    <property type="component" value="Unassembled WGS sequence"/>
</dbReference>
<reference evidence="3 6" key="2">
    <citation type="submission" date="2020-12" db="EMBL/GenBank/DDBJ databases">
        <title>FDA dAtabase for Regulatory Grade micrObial Sequences (FDA-ARGOS): Supporting development and validation of Infectious Disease Dx tests.</title>
        <authorList>
            <person name="Sproer C."/>
            <person name="Gronow S."/>
            <person name="Severitt S."/>
            <person name="Schroder I."/>
            <person name="Tallon L."/>
            <person name="Sadzewicz L."/>
            <person name="Zhao X."/>
            <person name="Boylan J."/>
            <person name="Ott S."/>
            <person name="Bowen H."/>
            <person name="Vavikolanu K."/>
            <person name="Mehta A."/>
            <person name="Aluvathingal J."/>
            <person name="Nadendla S."/>
            <person name="Lowell S."/>
            <person name="Myers T."/>
            <person name="Yan Y."/>
            <person name="Sichtig H."/>
        </authorList>
    </citation>
    <scope>NUCLEOTIDE SEQUENCE [LARGE SCALE GENOMIC DNA]</scope>
    <source>
        <strain evidence="3 6">FDAARGOS_872</strain>
    </source>
</reference>
<dbReference type="InterPro" id="IPR036629">
    <property type="entry name" value="YjbJ_sf"/>
</dbReference>
<dbReference type="EMBL" id="UGSB01000001">
    <property type="protein sequence ID" value="SUA54019.1"/>
    <property type="molecule type" value="Genomic_DNA"/>
</dbReference>